<dbReference type="AlphaFoldDB" id="A0A2Z2KE41"/>
<name>A0A2Z2KE41_9BACL</name>
<gene>
    <name evidence="2" type="ORF">B9T62_28200</name>
</gene>
<reference evidence="2 3" key="1">
    <citation type="submission" date="2017-06" db="EMBL/GenBank/DDBJ databases">
        <title>Complete genome sequence of Paenibacillus donghaensis KCTC 13049T isolated from East Sea sediment, South Korea.</title>
        <authorList>
            <person name="Jung B.K."/>
            <person name="Hong S.-J."/>
            <person name="Shin J.-H."/>
        </authorList>
    </citation>
    <scope>NUCLEOTIDE SEQUENCE [LARGE SCALE GENOMIC DNA]</scope>
    <source>
        <strain evidence="2 3">KCTC 13049</strain>
    </source>
</reference>
<dbReference type="Proteomes" id="UP000249890">
    <property type="component" value="Chromosome"/>
</dbReference>
<keyword evidence="1" id="KW-0812">Transmembrane</keyword>
<feature type="transmembrane region" description="Helical" evidence="1">
    <location>
        <begin position="44"/>
        <end position="68"/>
    </location>
</feature>
<evidence type="ECO:0000256" key="1">
    <source>
        <dbReference type="SAM" id="Phobius"/>
    </source>
</evidence>
<proteinExistence type="predicted"/>
<organism evidence="2 3">
    <name type="scientific">Paenibacillus donghaensis</name>
    <dbReference type="NCBI Taxonomy" id="414771"/>
    <lineage>
        <taxon>Bacteria</taxon>
        <taxon>Bacillati</taxon>
        <taxon>Bacillota</taxon>
        <taxon>Bacilli</taxon>
        <taxon>Bacillales</taxon>
        <taxon>Paenibacillaceae</taxon>
        <taxon>Paenibacillus</taxon>
    </lineage>
</organism>
<feature type="transmembrane region" description="Helical" evidence="1">
    <location>
        <begin position="88"/>
        <end position="107"/>
    </location>
</feature>
<evidence type="ECO:0000313" key="3">
    <source>
        <dbReference type="Proteomes" id="UP000249890"/>
    </source>
</evidence>
<sequence>MIGVSIMDMIDYMLMILYGMAIACALYILYSHKSYFYERFQKGVVSLFMLAMLFFLLAYTFKMLVVLFILVADAAHLSSPELLAGLRYAWTLAQLGTTVGLVVLALLTRSGNYDQFMHIKKFDRKGERHADSDPAKK</sequence>
<feature type="transmembrane region" description="Helical" evidence="1">
    <location>
        <begin position="12"/>
        <end position="32"/>
    </location>
</feature>
<keyword evidence="1" id="KW-1133">Transmembrane helix</keyword>
<keyword evidence="3" id="KW-1185">Reference proteome</keyword>
<evidence type="ECO:0000313" key="2">
    <source>
        <dbReference type="EMBL" id="ASA24304.1"/>
    </source>
</evidence>
<dbReference type="EMBL" id="CP021780">
    <property type="protein sequence ID" value="ASA24304.1"/>
    <property type="molecule type" value="Genomic_DNA"/>
</dbReference>
<dbReference type="KEGG" id="pdh:B9T62_28200"/>
<protein>
    <submittedName>
        <fullName evidence="2">Uncharacterized protein</fullName>
    </submittedName>
</protein>
<keyword evidence="1" id="KW-0472">Membrane</keyword>
<accession>A0A2Z2KE41</accession>